<reference evidence="2 3" key="1">
    <citation type="submission" date="2019-04" db="EMBL/GenBank/DDBJ databases">
        <title>Draft genome sequences of Streptomyces avermitilis NBRC 14893.</title>
        <authorList>
            <person name="Komaki H."/>
            <person name="Tamura T."/>
            <person name="Hosoyama A."/>
        </authorList>
    </citation>
    <scope>NUCLEOTIDE SEQUENCE [LARGE SCALE GENOMIC DNA]</scope>
    <source>
        <strain evidence="2 3">NBRC 14893</strain>
    </source>
</reference>
<accession>A0A4D4M6P5</accession>
<feature type="compositionally biased region" description="Gly residues" evidence="1">
    <location>
        <begin position="9"/>
        <end position="24"/>
    </location>
</feature>
<feature type="region of interest" description="Disordered" evidence="1">
    <location>
        <begin position="307"/>
        <end position="332"/>
    </location>
</feature>
<dbReference type="Proteomes" id="UP000302139">
    <property type="component" value="Unassembled WGS sequence"/>
</dbReference>
<name>A0A4D4M6P5_STRAX</name>
<organism evidence="2 3">
    <name type="scientific">Streptomyces avermitilis</name>
    <dbReference type="NCBI Taxonomy" id="33903"/>
    <lineage>
        <taxon>Bacteria</taxon>
        <taxon>Bacillati</taxon>
        <taxon>Actinomycetota</taxon>
        <taxon>Actinomycetes</taxon>
        <taxon>Kitasatosporales</taxon>
        <taxon>Streptomycetaceae</taxon>
        <taxon>Streptomyces</taxon>
    </lineage>
</organism>
<sequence length="425" mass="42675">MRDQDEAVGGVGLDEGVDGLGDGGRGADEGLAAAGLDDQVADRPVVGRGALAPFAGGGQRVAVHPDLGTAAGDGVFAEVRVDVGQRAVRVVRGQVAVPDELQVLDRGGAADLLAAYLAGQLPGLGVRVAEDEGRGGQDQQLVVGTAVPGQAALDVRVERLALLEGAVPAEDGVRAGGGELAPVVGVARLEDHRAALRAARDVELPLDLEVLSLVHEGTGPGVPQEGAGLLVGDDLVAAPGVEEFVRGGEELLGPGVPLALREKAAAAEVLAGEGVPGGDDVPGGASVGEVVEAGELAGHLVGLVEGGVDGAGQTEPVGDGGQRGKDREGVGPADDVQVVDLSALFAQPESLGEEQEVELGAFGGPREVREGAELDVAAGLGIAPHGGVVDAGEVGGQMDLLQRLAHGRTFLRLRRWRRRSGWRGG</sequence>
<dbReference type="EMBL" id="BJHX01000001">
    <property type="protein sequence ID" value="GDY67505.1"/>
    <property type="molecule type" value="Genomic_DNA"/>
</dbReference>
<comment type="caution">
    <text evidence="2">The sequence shown here is derived from an EMBL/GenBank/DDBJ whole genome shotgun (WGS) entry which is preliminary data.</text>
</comment>
<evidence type="ECO:0000256" key="1">
    <source>
        <dbReference type="SAM" id="MobiDB-lite"/>
    </source>
</evidence>
<evidence type="ECO:0000313" key="3">
    <source>
        <dbReference type="Proteomes" id="UP000302139"/>
    </source>
</evidence>
<evidence type="ECO:0000313" key="2">
    <source>
        <dbReference type="EMBL" id="GDY67505.1"/>
    </source>
</evidence>
<feature type="region of interest" description="Disordered" evidence="1">
    <location>
        <begin position="1"/>
        <end position="31"/>
    </location>
</feature>
<gene>
    <name evidence="2" type="ORF">SAV14893_068980</name>
</gene>
<protein>
    <submittedName>
        <fullName evidence="2">Uncharacterized protein</fullName>
    </submittedName>
</protein>
<dbReference type="AlphaFoldDB" id="A0A4D4M6P5"/>
<proteinExistence type="predicted"/>